<dbReference type="WBParaSite" id="nRc.2.0.1.t16348-RA">
    <property type="protein sequence ID" value="nRc.2.0.1.t16348-RA"/>
    <property type="gene ID" value="nRc.2.0.1.g16348"/>
</dbReference>
<reference evidence="2" key="1">
    <citation type="submission" date="2022-11" db="UniProtKB">
        <authorList>
            <consortium name="WormBaseParasite"/>
        </authorList>
    </citation>
    <scope>IDENTIFICATION</scope>
</reference>
<proteinExistence type="predicted"/>
<dbReference type="Proteomes" id="UP000887565">
    <property type="component" value="Unplaced"/>
</dbReference>
<protein>
    <submittedName>
        <fullName evidence="2">Uncharacterized protein</fullName>
    </submittedName>
</protein>
<evidence type="ECO:0000313" key="2">
    <source>
        <dbReference type="WBParaSite" id="nRc.2.0.1.t16348-RA"/>
    </source>
</evidence>
<sequence>MPIILQFLEEEKPNDPIAKILVNATIEQITDKFVDFKGQLCTKSFEKLMNKIGQKKI</sequence>
<accession>A0A915IQ74</accession>
<name>A0A915IQ74_ROMCU</name>
<evidence type="ECO:0000313" key="1">
    <source>
        <dbReference type="Proteomes" id="UP000887565"/>
    </source>
</evidence>
<keyword evidence="1" id="KW-1185">Reference proteome</keyword>
<dbReference type="AlphaFoldDB" id="A0A915IQ74"/>
<organism evidence="1 2">
    <name type="scientific">Romanomermis culicivorax</name>
    <name type="common">Nematode worm</name>
    <dbReference type="NCBI Taxonomy" id="13658"/>
    <lineage>
        <taxon>Eukaryota</taxon>
        <taxon>Metazoa</taxon>
        <taxon>Ecdysozoa</taxon>
        <taxon>Nematoda</taxon>
        <taxon>Enoplea</taxon>
        <taxon>Dorylaimia</taxon>
        <taxon>Mermithida</taxon>
        <taxon>Mermithoidea</taxon>
        <taxon>Mermithidae</taxon>
        <taxon>Romanomermis</taxon>
    </lineage>
</organism>